<protein>
    <submittedName>
        <fullName evidence="1">Uncharacterized protein</fullName>
    </submittedName>
</protein>
<dbReference type="OrthoDB" id="6194714at2"/>
<evidence type="ECO:0000313" key="2">
    <source>
        <dbReference type="Proteomes" id="UP000295543"/>
    </source>
</evidence>
<accession>A0A4R5U581</accession>
<dbReference type="EMBL" id="SMTG01000009">
    <property type="protein sequence ID" value="TDK28965.1"/>
    <property type="molecule type" value="Genomic_DNA"/>
</dbReference>
<dbReference type="PROSITE" id="PS51257">
    <property type="entry name" value="PROKAR_LIPOPROTEIN"/>
    <property type="match status" value="1"/>
</dbReference>
<dbReference type="Proteomes" id="UP000295543">
    <property type="component" value="Unassembled WGS sequence"/>
</dbReference>
<comment type="caution">
    <text evidence="1">The sequence shown here is derived from an EMBL/GenBank/DDBJ whole genome shotgun (WGS) entry which is preliminary data.</text>
</comment>
<sequence>MPVPARSPDARRRRGRSRAATLLLPLVLWLGACQREDADAPAPARGGATPVEAVAVLTAHLRSGDLAAFAHDAVTPELAPELDAAWRAGRSRWPISELPLSAQLPAVLTALGAPQAERLLLQTFNREFAGAERELRSAAVALGAFAIQYLEQGGDFSQDERAHYTQLIAAASAWAETAPLADRDRARATIAALVAAAREGGIPSDAALGAAGMQDGLAKLSPLFKAGKLRLAAYGLDLDRTFDSVETTLDTQTGDTAQVRLRYVLADKPVDALVNVERHDGRWYVSDFLRHARTAAAPDAPAAPVPATP</sequence>
<reference evidence="1 2" key="1">
    <citation type="submission" date="2019-03" db="EMBL/GenBank/DDBJ databases">
        <title>Luteimonas zhaokaii sp.nov., isolated from the rectal contents of Plateau pika in Yushu, Qinghai Province, China.</title>
        <authorList>
            <person name="Zhang G."/>
        </authorList>
    </citation>
    <scope>NUCLEOTIDE SEQUENCE [LARGE SCALE GENOMIC DNA]</scope>
    <source>
        <strain evidence="1 2">THG-MD21</strain>
    </source>
</reference>
<proteinExistence type="predicted"/>
<organism evidence="1 2">
    <name type="scientific">Luteimonas terrae</name>
    <dbReference type="NCBI Taxonomy" id="1530191"/>
    <lineage>
        <taxon>Bacteria</taxon>
        <taxon>Pseudomonadati</taxon>
        <taxon>Pseudomonadota</taxon>
        <taxon>Gammaproteobacteria</taxon>
        <taxon>Lysobacterales</taxon>
        <taxon>Lysobacteraceae</taxon>
        <taxon>Luteimonas</taxon>
    </lineage>
</organism>
<keyword evidence="2" id="KW-1185">Reference proteome</keyword>
<dbReference type="AlphaFoldDB" id="A0A4R5U581"/>
<name>A0A4R5U581_9GAMM</name>
<dbReference type="RefSeq" id="WP_133394730.1">
    <property type="nucleotide sequence ID" value="NZ_SMTG01000009.1"/>
</dbReference>
<gene>
    <name evidence="1" type="ORF">E2F49_15505</name>
</gene>
<evidence type="ECO:0000313" key="1">
    <source>
        <dbReference type="EMBL" id="TDK28965.1"/>
    </source>
</evidence>